<name>A0A225DZ67_9BACT</name>
<sequence>MTYDEETDIVTVSSVNFDVEMLISVEDYTQWDGAFPPAPAKSNWKRDGF</sequence>
<comment type="caution">
    <text evidence="1">The sequence shown here is derived from an EMBL/GenBank/DDBJ whole genome shotgun (WGS) entry which is preliminary data.</text>
</comment>
<gene>
    <name evidence="1" type="ORF">FRUB_00301</name>
</gene>
<accession>A0A225DZ67</accession>
<evidence type="ECO:0000313" key="1">
    <source>
        <dbReference type="EMBL" id="OWK46602.1"/>
    </source>
</evidence>
<reference evidence="2" key="1">
    <citation type="submission" date="2017-06" db="EMBL/GenBank/DDBJ databases">
        <title>Genome analysis of Fimbriiglobus ruber SP5, the first member of the order Planctomycetales with confirmed chitinolytic capability.</title>
        <authorList>
            <person name="Ravin N.V."/>
            <person name="Rakitin A.L."/>
            <person name="Ivanova A.A."/>
            <person name="Beletsky A.V."/>
            <person name="Kulichevskaya I.S."/>
            <person name="Mardanov A.V."/>
            <person name="Dedysh S.N."/>
        </authorList>
    </citation>
    <scope>NUCLEOTIDE SEQUENCE [LARGE SCALE GENOMIC DNA]</scope>
    <source>
        <strain evidence="2">SP5</strain>
    </source>
</reference>
<keyword evidence="2" id="KW-1185">Reference proteome</keyword>
<organism evidence="1 2">
    <name type="scientific">Fimbriiglobus ruber</name>
    <dbReference type="NCBI Taxonomy" id="1908690"/>
    <lineage>
        <taxon>Bacteria</taxon>
        <taxon>Pseudomonadati</taxon>
        <taxon>Planctomycetota</taxon>
        <taxon>Planctomycetia</taxon>
        <taxon>Gemmatales</taxon>
        <taxon>Gemmataceae</taxon>
        <taxon>Fimbriiglobus</taxon>
    </lineage>
</organism>
<protein>
    <submittedName>
        <fullName evidence="1">Uncharacterized protein</fullName>
    </submittedName>
</protein>
<dbReference type="Proteomes" id="UP000214646">
    <property type="component" value="Unassembled WGS sequence"/>
</dbReference>
<proteinExistence type="predicted"/>
<dbReference type="EMBL" id="NIDE01000001">
    <property type="protein sequence ID" value="OWK46602.1"/>
    <property type="molecule type" value="Genomic_DNA"/>
</dbReference>
<evidence type="ECO:0000313" key="2">
    <source>
        <dbReference type="Proteomes" id="UP000214646"/>
    </source>
</evidence>
<dbReference type="AlphaFoldDB" id="A0A225DZ67"/>